<evidence type="ECO:0000313" key="2">
    <source>
        <dbReference type="Proteomes" id="UP000594262"/>
    </source>
</evidence>
<dbReference type="EnsemblMetazoa" id="CLYHEMT009175.1">
    <property type="protein sequence ID" value="CLYHEMP009175.1"/>
    <property type="gene ID" value="CLYHEMG009175"/>
</dbReference>
<dbReference type="AlphaFoldDB" id="A0A7M5UDT5"/>
<name>A0A7M5UDT5_9CNID</name>
<dbReference type="Proteomes" id="UP000594262">
    <property type="component" value="Unplaced"/>
</dbReference>
<evidence type="ECO:0000313" key="1">
    <source>
        <dbReference type="EnsemblMetazoa" id="CLYHEMP009175.1"/>
    </source>
</evidence>
<sequence length="529" mass="61814">MMNHFVLKIAGYQPSIFYWFDVRTFQKFQEALRKRFRIDPLKEFVVYHGECLVTEELYETLYENRLSEKVKFEARGDLMDNISKERMEMLKRSDCTVKVYRTTTLTSKNIVYEFKPHISSTIRELKLALQANLRIDLISEGLHLSDIDAPSGHSQIRLLLPPHYCSFLIDEQPIVDLLLDLPRAQPMELKVLFPLNKESIKKYKMKVIPLIEIQISDLNPMSLDILLPKLGTFSMIDLKYWIQKKFKDPINEQVFTLSGLEMTDDSFGLMMVDKDAGQYKIDVSIFSTEDVDLQKVYQQNKIKTMVSARIFGSISSGDVLATYHFRGQEGQSIGNYLEEIFKIPIKNQIMFYNNIRITQEQLIKQLKSKQNIRRIVQSLEVILSVQADDNETELLPIIQELNLKRLRSVIVKHPTKDTIFLDLQLQFLDLDLQVKAKIVLEIERKGVVTEIERHLTTEWADGRIEDLLSVTEYNNRAYGYLTIDEQHFGSGGLTLETPFKNVGRRKIRFLVSPPKINRIFPWGFRYRPR</sequence>
<protein>
    <submittedName>
        <fullName evidence="1">Uncharacterized protein</fullName>
    </submittedName>
</protein>
<keyword evidence="2" id="KW-1185">Reference proteome</keyword>
<organism evidence="1 2">
    <name type="scientific">Clytia hemisphaerica</name>
    <dbReference type="NCBI Taxonomy" id="252671"/>
    <lineage>
        <taxon>Eukaryota</taxon>
        <taxon>Metazoa</taxon>
        <taxon>Cnidaria</taxon>
        <taxon>Hydrozoa</taxon>
        <taxon>Hydroidolina</taxon>
        <taxon>Leptothecata</taxon>
        <taxon>Obeliida</taxon>
        <taxon>Clytiidae</taxon>
        <taxon>Clytia</taxon>
    </lineage>
</organism>
<reference evidence="1" key="1">
    <citation type="submission" date="2021-01" db="UniProtKB">
        <authorList>
            <consortium name="EnsemblMetazoa"/>
        </authorList>
    </citation>
    <scope>IDENTIFICATION</scope>
</reference>
<accession>A0A7M5UDT5</accession>
<proteinExistence type="predicted"/>